<dbReference type="SUPFAM" id="SSF160719">
    <property type="entry name" value="gpW/gp25-like"/>
    <property type="match status" value="1"/>
</dbReference>
<sequence length="138" mass="15311">MSLMAKLTQSWNNDIDSVRDAIVDNVCDLISSRAPLRSEMLLSEKGTIAELGMRNMARAQSKNNTSDIVAEIEVLVRNFEPRLSQVEIDVQEGELGSNQLSFRLSAVVHSELGDEAIVLDSFLDLSSNKLDVRKSNFV</sequence>
<proteinExistence type="predicted"/>
<name>A0A9X4F8B6_9VIBR</name>
<feature type="domain" description="IraD/Gp25-like" evidence="1">
    <location>
        <begin position="19"/>
        <end position="110"/>
    </location>
</feature>
<evidence type="ECO:0000313" key="2">
    <source>
        <dbReference type="EMBL" id="MDE1346133.1"/>
    </source>
</evidence>
<evidence type="ECO:0000313" key="3">
    <source>
        <dbReference type="Proteomes" id="UP001140978"/>
    </source>
</evidence>
<evidence type="ECO:0000259" key="1">
    <source>
        <dbReference type="Pfam" id="PF04965"/>
    </source>
</evidence>
<dbReference type="NCBIfam" id="TIGR03357">
    <property type="entry name" value="VI_zyme"/>
    <property type="match status" value="1"/>
</dbReference>
<dbReference type="Pfam" id="PF04965">
    <property type="entry name" value="GPW_gp25"/>
    <property type="match status" value="1"/>
</dbReference>
<dbReference type="InterPro" id="IPR017737">
    <property type="entry name" value="TssE1-like"/>
</dbReference>
<reference evidence="2" key="1">
    <citation type="submission" date="2022-02" db="EMBL/GenBank/DDBJ databases">
        <title>Emergence and expansion in Europe of a Vibrio aestuarianus clonal complex pathogenic for oysters.</title>
        <authorList>
            <person name="Mesnil A."/>
            <person name="Travers M.-A."/>
        </authorList>
    </citation>
    <scope>NUCLEOTIDE SEQUENCE</scope>
    <source>
        <strain evidence="2">19_064_15T1</strain>
    </source>
</reference>
<protein>
    <submittedName>
        <fullName evidence="2">Type VI secretion system baseplate subunit TssE</fullName>
    </submittedName>
</protein>
<dbReference type="AlphaFoldDB" id="A0A9X4F8B6"/>
<accession>A0A9X4F8B6</accession>
<dbReference type="RefSeq" id="WP_171979651.1">
    <property type="nucleotide sequence ID" value="NZ_JAKNAX010000013.1"/>
</dbReference>
<dbReference type="Proteomes" id="UP001140978">
    <property type="component" value="Unassembled WGS sequence"/>
</dbReference>
<organism evidence="2 3">
    <name type="scientific">Vibrio aestuarianus</name>
    <dbReference type="NCBI Taxonomy" id="28171"/>
    <lineage>
        <taxon>Bacteria</taxon>
        <taxon>Pseudomonadati</taxon>
        <taxon>Pseudomonadota</taxon>
        <taxon>Gammaproteobacteria</taxon>
        <taxon>Vibrionales</taxon>
        <taxon>Vibrionaceae</taxon>
        <taxon>Vibrio</taxon>
    </lineage>
</organism>
<gene>
    <name evidence="2" type="primary">tssE</name>
    <name evidence="2" type="ORF">L9X51_06765</name>
</gene>
<comment type="caution">
    <text evidence="2">The sequence shown here is derived from an EMBL/GenBank/DDBJ whole genome shotgun (WGS) entry which is preliminary data.</text>
</comment>
<dbReference type="EMBL" id="JAKNAX010000013">
    <property type="protein sequence ID" value="MDE1346133.1"/>
    <property type="molecule type" value="Genomic_DNA"/>
</dbReference>
<dbReference type="InterPro" id="IPR007048">
    <property type="entry name" value="IraD/Gp25-like"/>
</dbReference>